<evidence type="ECO:0000313" key="6">
    <source>
        <dbReference type="Proteomes" id="UP000307440"/>
    </source>
</evidence>
<dbReference type="PANTHER" id="PTHR13382">
    <property type="entry name" value="MITOCHONDRIAL ATP SYNTHASE COUPLING FACTOR B"/>
    <property type="match status" value="1"/>
</dbReference>
<dbReference type="InterPro" id="IPR036047">
    <property type="entry name" value="F-box-like_dom_sf"/>
</dbReference>
<feature type="region of interest" description="Disordered" evidence="2">
    <location>
        <begin position="819"/>
        <end position="855"/>
    </location>
</feature>
<dbReference type="Proteomes" id="UP000307440">
    <property type="component" value="Unassembled WGS sequence"/>
</dbReference>
<feature type="domain" description="F-box/LRR-repeat protein 15-like leucin rich repeat" evidence="4">
    <location>
        <begin position="389"/>
        <end position="502"/>
    </location>
</feature>
<dbReference type="SUPFAM" id="SSF81383">
    <property type="entry name" value="F-box domain"/>
    <property type="match status" value="1"/>
</dbReference>
<feature type="region of interest" description="Disordered" evidence="2">
    <location>
        <begin position="877"/>
        <end position="924"/>
    </location>
</feature>
<dbReference type="CDD" id="cd09917">
    <property type="entry name" value="F-box_SF"/>
    <property type="match status" value="1"/>
</dbReference>
<sequence length="924" mass="101633">MLYRHFAPSNTSLSDDYDDDEPAQTNFFNSDQPLFDLDAAVQPHWSAKTPTLPTKGSMKATLKSPISNLPPEIVIYILKHVHASRDLLSALRVSRTWCECAVELLWHKPAFTRYSTLEKMSKLLKRSRQTFPYARFIRRLNFLAIGSELRDDTLSVFNRCVRLERLTLTGCKMVTPKSLEQVLTCFPNIVAVDLTGVVETTTEVVSAFASVAKRLQGINLTNCNKVGDPALIALGENCPMLRRVKLSGATLVTDAGVSAIVQNCPLLLELDLHQCELITDIAIRDVWLYSNHMRELRLSHCPALTDLAFPSVNSAVNPFPNADPNALPLLYVNRTFEQLRLLDLTNCSQITDDAVEGIIAHAPKIRNLVLSKCGFLTDRSVDAICSLGKHLHYLHLGHASRITDASVKSLARSCTRIRYIDFANCVKLTDMSVFELSALPKLRRIGLVRVTNLTDEAVYSLAERHATLERIHLSYCDQISVMAVHFLLLKLHKLTHLSLSGVPAFRQRELQTFCREAPRDFNTAQRQNFCVFSGKGVSQLRTFLTQLFDTITEQNATDDTEYEDDDFPEPFHPAATPEPEAADVDEEITPFHVINPNNVTINRGSRWALTPRAYELALQREQNRRTQRENPTAPPPIVTVPEGLTLPGTIQGAANSTVDRRDQPGRGRGAVADMLPIVESPVTTPAGVSGESEPGSSGTGFFQIFQEPISPIGNGAMTPDLNFAEIGHGRGTTNRTTTRLPNAGHAARIRPDAQAPPPAVQFDSAAVAAALQQEIEPGSSRARSEQATSVGLTIENPSWDLQRRRQANDPTIRDLEASVHSALNTGRASRARVSGRMRDRLNTGGNGSSSRGRSVRRTLRNGLSAAENIASTLLFGRNLPEEGASSSQTASSSSASPRPHHSQPQSEPQPDATGSSNAHWFGSR</sequence>
<dbReference type="Gene3D" id="3.80.10.10">
    <property type="entry name" value="Ribonuclease Inhibitor"/>
    <property type="match status" value="3"/>
</dbReference>
<evidence type="ECO:0000256" key="2">
    <source>
        <dbReference type="SAM" id="MobiDB-lite"/>
    </source>
</evidence>
<dbReference type="PANTHER" id="PTHR13382:SF67">
    <property type="entry name" value="SCF E3 UBIQUITIN LIGASE COMPLEX F-BOX PROTEIN POF2"/>
    <property type="match status" value="1"/>
</dbReference>
<proteinExistence type="predicted"/>
<dbReference type="InterPro" id="IPR001810">
    <property type="entry name" value="F-box_dom"/>
</dbReference>
<dbReference type="InterPro" id="IPR057207">
    <property type="entry name" value="FBXL15_LRR"/>
</dbReference>
<feature type="region of interest" description="Disordered" evidence="2">
    <location>
        <begin position="774"/>
        <end position="807"/>
    </location>
</feature>
<dbReference type="InterPro" id="IPR050648">
    <property type="entry name" value="F-box_LRR-repeat"/>
</dbReference>
<keyword evidence="1" id="KW-0833">Ubl conjugation pathway</keyword>
<feature type="compositionally biased region" description="Low complexity" evidence="2">
    <location>
        <begin position="884"/>
        <end position="910"/>
    </location>
</feature>
<name>A0A5C3KPD1_COPMA</name>
<organism evidence="5 6">
    <name type="scientific">Coprinopsis marcescibilis</name>
    <name type="common">Agaric fungus</name>
    <name type="synonym">Psathyrella marcescibilis</name>
    <dbReference type="NCBI Taxonomy" id="230819"/>
    <lineage>
        <taxon>Eukaryota</taxon>
        <taxon>Fungi</taxon>
        <taxon>Dikarya</taxon>
        <taxon>Basidiomycota</taxon>
        <taxon>Agaricomycotina</taxon>
        <taxon>Agaricomycetes</taxon>
        <taxon>Agaricomycetidae</taxon>
        <taxon>Agaricales</taxon>
        <taxon>Agaricineae</taxon>
        <taxon>Psathyrellaceae</taxon>
        <taxon>Coprinopsis</taxon>
    </lineage>
</organism>
<dbReference type="AlphaFoldDB" id="A0A5C3KPD1"/>
<dbReference type="InterPro" id="IPR006553">
    <property type="entry name" value="Leu-rich_rpt_Cys-con_subtyp"/>
</dbReference>
<keyword evidence="6" id="KW-1185">Reference proteome</keyword>
<accession>A0A5C3KPD1</accession>
<feature type="region of interest" description="Disordered" evidence="2">
    <location>
        <begin position="621"/>
        <end position="645"/>
    </location>
</feature>
<dbReference type="OrthoDB" id="10257471at2759"/>
<dbReference type="SMART" id="SM00367">
    <property type="entry name" value="LRR_CC"/>
    <property type="match status" value="10"/>
</dbReference>
<feature type="domain" description="F-box/LRR-repeat protein 15-like leucin rich repeat" evidence="4">
    <location>
        <begin position="225"/>
        <end position="306"/>
    </location>
</feature>
<feature type="domain" description="F-box" evidence="3">
    <location>
        <begin position="66"/>
        <end position="111"/>
    </location>
</feature>
<gene>
    <name evidence="5" type="ORF">FA15DRAFT_671649</name>
</gene>
<evidence type="ECO:0000256" key="1">
    <source>
        <dbReference type="ARBA" id="ARBA00022786"/>
    </source>
</evidence>
<dbReference type="SUPFAM" id="SSF52047">
    <property type="entry name" value="RNI-like"/>
    <property type="match status" value="1"/>
</dbReference>
<protein>
    <submittedName>
        <fullName evidence="5">RNI-like protein</fullName>
    </submittedName>
</protein>
<reference evidence="5 6" key="1">
    <citation type="journal article" date="2019" name="Nat. Ecol. Evol.">
        <title>Megaphylogeny resolves global patterns of mushroom evolution.</title>
        <authorList>
            <person name="Varga T."/>
            <person name="Krizsan K."/>
            <person name="Foldi C."/>
            <person name="Dima B."/>
            <person name="Sanchez-Garcia M."/>
            <person name="Sanchez-Ramirez S."/>
            <person name="Szollosi G.J."/>
            <person name="Szarkandi J.G."/>
            <person name="Papp V."/>
            <person name="Albert L."/>
            <person name="Andreopoulos W."/>
            <person name="Angelini C."/>
            <person name="Antonin V."/>
            <person name="Barry K.W."/>
            <person name="Bougher N.L."/>
            <person name="Buchanan P."/>
            <person name="Buyck B."/>
            <person name="Bense V."/>
            <person name="Catcheside P."/>
            <person name="Chovatia M."/>
            <person name="Cooper J."/>
            <person name="Damon W."/>
            <person name="Desjardin D."/>
            <person name="Finy P."/>
            <person name="Geml J."/>
            <person name="Haridas S."/>
            <person name="Hughes K."/>
            <person name="Justo A."/>
            <person name="Karasinski D."/>
            <person name="Kautmanova I."/>
            <person name="Kiss B."/>
            <person name="Kocsube S."/>
            <person name="Kotiranta H."/>
            <person name="LaButti K.M."/>
            <person name="Lechner B.E."/>
            <person name="Liimatainen K."/>
            <person name="Lipzen A."/>
            <person name="Lukacs Z."/>
            <person name="Mihaltcheva S."/>
            <person name="Morgado L.N."/>
            <person name="Niskanen T."/>
            <person name="Noordeloos M.E."/>
            <person name="Ohm R.A."/>
            <person name="Ortiz-Santana B."/>
            <person name="Ovrebo C."/>
            <person name="Racz N."/>
            <person name="Riley R."/>
            <person name="Savchenko A."/>
            <person name="Shiryaev A."/>
            <person name="Soop K."/>
            <person name="Spirin V."/>
            <person name="Szebenyi C."/>
            <person name="Tomsovsky M."/>
            <person name="Tulloss R.E."/>
            <person name="Uehling J."/>
            <person name="Grigoriev I.V."/>
            <person name="Vagvolgyi C."/>
            <person name="Papp T."/>
            <person name="Martin F.M."/>
            <person name="Miettinen O."/>
            <person name="Hibbett D.S."/>
            <person name="Nagy L.G."/>
        </authorList>
    </citation>
    <scope>NUCLEOTIDE SEQUENCE [LARGE SCALE GENOMIC DNA]</scope>
    <source>
        <strain evidence="5 6">CBS 121175</strain>
    </source>
</reference>
<dbReference type="GO" id="GO:0005737">
    <property type="term" value="C:cytoplasm"/>
    <property type="evidence" value="ECO:0007669"/>
    <property type="project" value="TreeGrafter"/>
</dbReference>
<dbReference type="EMBL" id="ML210243">
    <property type="protein sequence ID" value="TFK22350.1"/>
    <property type="molecule type" value="Genomic_DNA"/>
</dbReference>
<dbReference type="InterPro" id="IPR032675">
    <property type="entry name" value="LRR_dom_sf"/>
</dbReference>
<evidence type="ECO:0000259" key="4">
    <source>
        <dbReference type="Pfam" id="PF25372"/>
    </source>
</evidence>
<dbReference type="Pfam" id="PF25372">
    <property type="entry name" value="DUF7885"/>
    <property type="match status" value="2"/>
</dbReference>
<dbReference type="STRING" id="230819.A0A5C3KPD1"/>
<evidence type="ECO:0000259" key="3">
    <source>
        <dbReference type="Pfam" id="PF12937"/>
    </source>
</evidence>
<evidence type="ECO:0000313" key="5">
    <source>
        <dbReference type="EMBL" id="TFK22350.1"/>
    </source>
</evidence>
<dbReference type="Pfam" id="PF12937">
    <property type="entry name" value="F-box-like"/>
    <property type="match status" value="1"/>
</dbReference>